<keyword evidence="1" id="KW-0812">Transmembrane</keyword>
<comment type="caution">
    <text evidence="2">The sequence shown here is derived from an EMBL/GenBank/DDBJ whole genome shotgun (WGS) entry which is preliminary data.</text>
</comment>
<evidence type="ECO:0008006" key="4">
    <source>
        <dbReference type="Google" id="ProtNLM"/>
    </source>
</evidence>
<dbReference type="AlphaFoldDB" id="A0A512NQ92"/>
<keyword evidence="1" id="KW-0472">Membrane</keyword>
<evidence type="ECO:0000313" key="2">
    <source>
        <dbReference type="EMBL" id="GEP61124.1"/>
    </source>
</evidence>
<name>A0A512NQ92_9HYPH</name>
<protein>
    <recommendedName>
        <fullName evidence="4">DUF3302 domain-containing protein</fullName>
    </recommendedName>
</protein>
<keyword evidence="3" id="KW-1185">Reference proteome</keyword>
<feature type="transmembrane region" description="Helical" evidence="1">
    <location>
        <begin position="39"/>
        <end position="62"/>
    </location>
</feature>
<evidence type="ECO:0000256" key="1">
    <source>
        <dbReference type="SAM" id="Phobius"/>
    </source>
</evidence>
<reference evidence="2 3" key="1">
    <citation type="submission" date="2019-07" db="EMBL/GenBank/DDBJ databases">
        <title>Whole genome shotgun sequence of Reyranella soli NBRC 108950.</title>
        <authorList>
            <person name="Hosoyama A."/>
            <person name="Uohara A."/>
            <person name="Ohji S."/>
            <person name="Ichikawa N."/>
        </authorList>
    </citation>
    <scope>NUCLEOTIDE SEQUENCE [LARGE SCALE GENOMIC DNA]</scope>
    <source>
        <strain evidence="2 3">NBRC 108950</strain>
    </source>
</reference>
<accession>A0A512NQ92</accession>
<sequence>MGELQLVHVIVVLGIIITSIIPWGYPLSRLCRRAGKAPAIGWIAGSIGVFFFGPIVCLWWLALSKWDPPNAQD</sequence>
<dbReference type="RefSeq" id="WP_147156449.1">
    <property type="nucleotide sequence ID" value="NZ_BKAJ01000202.1"/>
</dbReference>
<proteinExistence type="predicted"/>
<organism evidence="2 3">
    <name type="scientific">Reyranella soli</name>
    <dbReference type="NCBI Taxonomy" id="1230389"/>
    <lineage>
        <taxon>Bacteria</taxon>
        <taxon>Pseudomonadati</taxon>
        <taxon>Pseudomonadota</taxon>
        <taxon>Alphaproteobacteria</taxon>
        <taxon>Hyphomicrobiales</taxon>
        <taxon>Reyranellaceae</taxon>
        <taxon>Reyranella</taxon>
    </lineage>
</organism>
<dbReference type="Proteomes" id="UP000321058">
    <property type="component" value="Unassembled WGS sequence"/>
</dbReference>
<dbReference type="EMBL" id="BKAJ01000202">
    <property type="protein sequence ID" value="GEP61124.1"/>
    <property type="molecule type" value="Genomic_DNA"/>
</dbReference>
<keyword evidence="1" id="KW-1133">Transmembrane helix</keyword>
<feature type="transmembrane region" description="Helical" evidence="1">
    <location>
        <begin position="6"/>
        <end position="27"/>
    </location>
</feature>
<evidence type="ECO:0000313" key="3">
    <source>
        <dbReference type="Proteomes" id="UP000321058"/>
    </source>
</evidence>
<gene>
    <name evidence="2" type="ORF">RSO01_82900</name>
</gene>
<dbReference type="OrthoDB" id="123194at2"/>